<dbReference type="Gene3D" id="3.40.120.10">
    <property type="entry name" value="Alpha-D-Glucose-1,6-Bisphosphate, subunit A, domain 3"/>
    <property type="match status" value="1"/>
</dbReference>
<dbReference type="PROSITE" id="PS00710">
    <property type="entry name" value="PGM_PMM"/>
    <property type="match status" value="1"/>
</dbReference>
<feature type="domain" description="Alpha-D-phosphohexomutase alpha/beta/alpha" evidence="5">
    <location>
        <begin position="52"/>
        <end position="166"/>
    </location>
</feature>
<dbReference type="EMBL" id="KK118964">
    <property type="protein sequence ID" value="KFM74288.1"/>
    <property type="molecule type" value="Genomic_DNA"/>
</dbReference>
<evidence type="ECO:0000256" key="3">
    <source>
        <dbReference type="ARBA" id="ARBA00022842"/>
    </source>
</evidence>
<evidence type="ECO:0000256" key="2">
    <source>
        <dbReference type="ARBA" id="ARBA00022723"/>
    </source>
</evidence>
<reference evidence="6 7" key="1">
    <citation type="submission" date="2013-11" db="EMBL/GenBank/DDBJ databases">
        <title>Genome sequencing of Stegodyphus mimosarum.</title>
        <authorList>
            <person name="Bechsgaard J."/>
        </authorList>
    </citation>
    <scope>NUCLEOTIDE SEQUENCE [LARGE SCALE GENOMIC DNA]</scope>
</reference>
<organism evidence="6 7">
    <name type="scientific">Stegodyphus mimosarum</name>
    <name type="common">African social velvet spider</name>
    <dbReference type="NCBI Taxonomy" id="407821"/>
    <lineage>
        <taxon>Eukaryota</taxon>
        <taxon>Metazoa</taxon>
        <taxon>Ecdysozoa</taxon>
        <taxon>Arthropoda</taxon>
        <taxon>Chelicerata</taxon>
        <taxon>Arachnida</taxon>
        <taxon>Araneae</taxon>
        <taxon>Araneomorphae</taxon>
        <taxon>Entelegynae</taxon>
        <taxon>Eresoidea</taxon>
        <taxon>Eresidae</taxon>
        <taxon>Stegodyphus</taxon>
    </lineage>
</organism>
<dbReference type="SUPFAM" id="SSF53738">
    <property type="entry name" value="Phosphoglucomutase, first 3 domains"/>
    <property type="match status" value="1"/>
</dbReference>
<dbReference type="GO" id="GO:0005975">
    <property type="term" value="P:carbohydrate metabolic process"/>
    <property type="evidence" value="ECO:0007669"/>
    <property type="project" value="InterPro"/>
</dbReference>
<evidence type="ECO:0000313" key="6">
    <source>
        <dbReference type="EMBL" id="KFM74288.1"/>
    </source>
</evidence>
<proteinExistence type="inferred from homology"/>
<dbReference type="PANTHER" id="PTHR45745">
    <property type="entry name" value="PHOSPHOMANNOMUTASE 45A"/>
    <property type="match status" value="1"/>
</dbReference>
<dbReference type="PANTHER" id="PTHR45745:SF1">
    <property type="entry name" value="PHOSPHOGLUCOMUTASE 2B-RELATED"/>
    <property type="match status" value="1"/>
</dbReference>
<dbReference type="InterPro" id="IPR016066">
    <property type="entry name" value="A-D-PHexomutase_CS"/>
</dbReference>
<gene>
    <name evidence="6" type="ORF">X975_02124</name>
</gene>
<sequence>MSLEISSGSMELDETIQEYLTYAEGLSTAEDVKKLVLQKNYKELKKIMMKRLTFGTAGLRGRMGPGYAAMNELVIIQTSQGLAEYLVWCTDLLHKMRGIVIGYDNRHNSKRFAELAAVAFLLRGFTVHLFSDITPTPFVPFTVKTYQLSAGIMITASHNPKDDNGY</sequence>
<dbReference type="InterPro" id="IPR016055">
    <property type="entry name" value="A-D-PHexomutase_a/b/a-I/II/III"/>
</dbReference>
<keyword evidence="3" id="KW-0460">Magnesium</keyword>
<dbReference type="GO" id="GO:0006166">
    <property type="term" value="P:purine ribonucleoside salvage"/>
    <property type="evidence" value="ECO:0007669"/>
    <property type="project" value="TreeGrafter"/>
</dbReference>
<keyword evidence="7" id="KW-1185">Reference proteome</keyword>
<name>A0A087UA99_STEMI</name>
<comment type="similarity">
    <text evidence="1">Belongs to the phosphohexose mutase family.</text>
</comment>
<accession>A0A087UA99</accession>
<feature type="non-terminal residue" evidence="6">
    <location>
        <position position="166"/>
    </location>
</feature>
<dbReference type="STRING" id="407821.A0A087UA99"/>
<evidence type="ECO:0000259" key="5">
    <source>
        <dbReference type="Pfam" id="PF02878"/>
    </source>
</evidence>
<dbReference type="InterPro" id="IPR005844">
    <property type="entry name" value="A-D-PHexomutase_a/b/a-I"/>
</dbReference>
<dbReference type="GO" id="GO:0000287">
    <property type="term" value="F:magnesium ion binding"/>
    <property type="evidence" value="ECO:0007669"/>
    <property type="project" value="InterPro"/>
</dbReference>
<dbReference type="AlphaFoldDB" id="A0A087UA99"/>
<dbReference type="Pfam" id="PF02878">
    <property type="entry name" value="PGM_PMM_I"/>
    <property type="match status" value="1"/>
</dbReference>
<keyword evidence="4" id="KW-0413">Isomerase</keyword>
<dbReference type="GO" id="GO:0005634">
    <property type="term" value="C:nucleus"/>
    <property type="evidence" value="ECO:0007669"/>
    <property type="project" value="TreeGrafter"/>
</dbReference>
<dbReference type="OrthoDB" id="8300170at2759"/>
<dbReference type="GO" id="GO:0008973">
    <property type="term" value="F:phosphopentomutase activity"/>
    <property type="evidence" value="ECO:0007669"/>
    <property type="project" value="TreeGrafter"/>
</dbReference>
<protein>
    <submittedName>
        <fullName evidence="6">Phosphoglucomutase-2</fullName>
    </submittedName>
</protein>
<keyword evidence="2" id="KW-0479">Metal-binding</keyword>
<dbReference type="Proteomes" id="UP000054359">
    <property type="component" value="Unassembled WGS sequence"/>
</dbReference>
<evidence type="ECO:0000313" key="7">
    <source>
        <dbReference type="Proteomes" id="UP000054359"/>
    </source>
</evidence>
<evidence type="ECO:0000256" key="4">
    <source>
        <dbReference type="ARBA" id="ARBA00023235"/>
    </source>
</evidence>
<dbReference type="OMA" id="CALYSDI"/>
<evidence type="ECO:0000256" key="1">
    <source>
        <dbReference type="ARBA" id="ARBA00010231"/>
    </source>
</evidence>